<dbReference type="Proteomes" id="UP000320735">
    <property type="component" value="Unassembled WGS sequence"/>
</dbReference>
<protein>
    <submittedName>
        <fullName evidence="1">Uncharacterized protein</fullName>
    </submittedName>
</protein>
<organism evidence="1 2">
    <name type="scientific">Symmachiella macrocystis</name>
    <dbReference type="NCBI Taxonomy" id="2527985"/>
    <lineage>
        <taxon>Bacteria</taxon>
        <taxon>Pseudomonadati</taxon>
        <taxon>Planctomycetota</taxon>
        <taxon>Planctomycetia</taxon>
        <taxon>Planctomycetales</taxon>
        <taxon>Planctomycetaceae</taxon>
        <taxon>Symmachiella</taxon>
    </lineage>
</organism>
<comment type="caution">
    <text evidence="1">The sequence shown here is derived from an EMBL/GenBank/DDBJ whole genome shotgun (WGS) entry which is preliminary data.</text>
</comment>
<keyword evidence="2" id="KW-1185">Reference proteome</keyword>
<sequence>MIRSVAKGATAGLSSSIVDGPAIRTGEQAASGTHLLLTNHQSACNNSAALSSYIFCHSGATRQSLSSWALPTFFSCSAVGQ</sequence>
<name>A0A5C6B6J2_9PLAN</name>
<dbReference type="EMBL" id="SJPP01000003">
    <property type="protein sequence ID" value="TWU07387.1"/>
    <property type="molecule type" value="Genomic_DNA"/>
</dbReference>
<evidence type="ECO:0000313" key="1">
    <source>
        <dbReference type="EMBL" id="TWU07387.1"/>
    </source>
</evidence>
<accession>A0A5C6B6J2</accession>
<reference evidence="1 2" key="1">
    <citation type="submission" date="2019-02" db="EMBL/GenBank/DDBJ databases">
        <title>Deep-cultivation of Planctomycetes and their phenomic and genomic characterization uncovers novel biology.</title>
        <authorList>
            <person name="Wiegand S."/>
            <person name="Jogler M."/>
            <person name="Boedeker C."/>
            <person name="Pinto D."/>
            <person name="Vollmers J."/>
            <person name="Rivas-Marin E."/>
            <person name="Kohn T."/>
            <person name="Peeters S.H."/>
            <person name="Heuer A."/>
            <person name="Rast P."/>
            <person name="Oberbeckmann S."/>
            <person name="Bunk B."/>
            <person name="Jeske O."/>
            <person name="Meyerdierks A."/>
            <person name="Storesund J.E."/>
            <person name="Kallscheuer N."/>
            <person name="Luecker S."/>
            <person name="Lage O.M."/>
            <person name="Pohl T."/>
            <person name="Merkel B.J."/>
            <person name="Hornburger P."/>
            <person name="Mueller R.-W."/>
            <person name="Bruemmer F."/>
            <person name="Labrenz M."/>
            <person name="Spormann A.M."/>
            <person name="Op Den Camp H."/>
            <person name="Overmann J."/>
            <person name="Amann R."/>
            <person name="Jetten M.S.M."/>
            <person name="Mascher T."/>
            <person name="Medema M.H."/>
            <person name="Devos D.P."/>
            <person name="Kaster A.-K."/>
            <person name="Ovreas L."/>
            <person name="Rohde M."/>
            <person name="Galperin M.Y."/>
            <person name="Jogler C."/>
        </authorList>
    </citation>
    <scope>NUCLEOTIDE SEQUENCE [LARGE SCALE GENOMIC DNA]</scope>
    <source>
        <strain evidence="1 2">CA54</strain>
    </source>
</reference>
<proteinExistence type="predicted"/>
<evidence type="ECO:0000313" key="2">
    <source>
        <dbReference type="Proteomes" id="UP000320735"/>
    </source>
</evidence>
<dbReference type="AlphaFoldDB" id="A0A5C6B6J2"/>
<gene>
    <name evidence="1" type="ORF">CA54_57930</name>
</gene>